<keyword evidence="3" id="KW-1185">Reference proteome</keyword>
<sequence length="109" mass="12103">MNTNAIGSFFPFPFPSPAILESNCKPEIRIYLGGMFSLALFAVMLCTSHVHRIPRLFHLANHRPNISVSQTLNTIRIGQCFVSPFWHVTGGFITIHGTGNMILFLMVAA</sequence>
<evidence type="ECO:0000313" key="3">
    <source>
        <dbReference type="Proteomes" id="UP001175227"/>
    </source>
</evidence>
<feature type="transmembrane region" description="Helical" evidence="1">
    <location>
        <begin position="30"/>
        <end position="50"/>
    </location>
</feature>
<gene>
    <name evidence="2" type="ORF">IW261DRAFT_842234</name>
</gene>
<evidence type="ECO:0000313" key="2">
    <source>
        <dbReference type="EMBL" id="KAK0484523.1"/>
    </source>
</evidence>
<dbReference type="Proteomes" id="UP001175227">
    <property type="component" value="Unassembled WGS sequence"/>
</dbReference>
<proteinExistence type="predicted"/>
<keyword evidence="1" id="KW-0472">Membrane</keyword>
<organism evidence="2 3">
    <name type="scientific">Armillaria novae-zelandiae</name>
    <dbReference type="NCBI Taxonomy" id="153914"/>
    <lineage>
        <taxon>Eukaryota</taxon>
        <taxon>Fungi</taxon>
        <taxon>Dikarya</taxon>
        <taxon>Basidiomycota</taxon>
        <taxon>Agaricomycotina</taxon>
        <taxon>Agaricomycetes</taxon>
        <taxon>Agaricomycetidae</taxon>
        <taxon>Agaricales</taxon>
        <taxon>Marasmiineae</taxon>
        <taxon>Physalacriaceae</taxon>
        <taxon>Armillaria</taxon>
    </lineage>
</organism>
<keyword evidence="1" id="KW-1133">Transmembrane helix</keyword>
<protein>
    <submittedName>
        <fullName evidence="2">Uncharacterized protein</fullName>
    </submittedName>
</protein>
<reference evidence="2" key="1">
    <citation type="submission" date="2023-06" db="EMBL/GenBank/DDBJ databases">
        <authorList>
            <consortium name="Lawrence Berkeley National Laboratory"/>
            <person name="Ahrendt S."/>
            <person name="Sahu N."/>
            <person name="Indic B."/>
            <person name="Wong-Bajracharya J."/>
            <person name="Merenyi Z."/>
            <person name="Ke H.-M."/>
            <person name="Monk M."/>
            <person name="Kocsube S."/>
            <person name="Drula E."/>
            <person name="Lipzen A."/>
            <person name="Balint B."/>
            <person name="Henrissat B."/>
            <person name="Andreopoulos B."/>
            <person name="Martin F.M."/>
            <person name="Harder C.B."/>
            <person name="Rigling D."/>
            <person name="Ford K.L."/>
            <person name="Foster G.D."/>
            <person name="Pangilinan J."/>
            <person name="Papanicolaou A."/>
            <person name="Barry K."/>
            <person name="LaButti K."/>
            <person name="Viragh M."/>
            <person name="Koriabine M."/>
            <person name="Yan M."/>
            <person name="Riley R."/>
            <person name="Champramary S."/>
            <person name="Plett K.L."/>
            <person name="Tsai I.J."/>
            <person name="Slot J."/>
            <person name="Sipos G."/>
            <person name="Plett J."/>
            <person name="Nagy L.G."/>
            <person name="Grigoriev I.V."/>
        </authorList>
    </citation>
    <scope>NUCLEOTIDE SEQUENCE</scope>
    <source>
        <strain evidence="2">ICMP 16352</strain>
    </source>
</reference>
<comment type="caution">
    <text evidence="2">The sequence shown here is derived from an EMBL/GenBank/DDBJ whole genome shotgun (WGS) entry which is preliminary data.</text>
</comment>
<dbReference type="EMBL" id="JAUEPR010000005">
    <property type="protein sequence ID" value="KAK0484523.1"/>
    <property type="molecule type" value="Genomic_DNA"/>
</dbReference>
<name>A0AA39PJV5_9AGAR</name>
<keyword evidence="1" id="KW-0812">Transmembrane</keyword>
<dbReference type="AlphaFoldDB" id="A0AA39PJV5"/>
<accession>A0AA39PJV5</accession>
<evidence type="ECO:0000256" key="1">
    <source>
        <dbReference type="SAM" id="Phobius"/>
    </source>
</evidence>